<evidence type="ECO:0000259" key="2">
    <source>
        <dbReference type="PROSITE" id="PS50853"/>
    </source>
</evidence>
<dbReference type="InterPro" id="IPR026341">
    <property type="entry name" value="T9SS_type_B"/>
</dbReference>
<dbReference type="Gene3D" id="2.60.40.10">
    <property type="entry name" value="Immunoglobulins"/>
    <property type="match status" value="2"/>
</dbReference>
<sequence>MKIFTFITFYFLLIICLLAGTVSQAVAQRTFASTTHTGSSSVLCLGCTVTNAGNAADGNLQTYSTLNVGVGVAASTWEELLFPGAPTTKVPANTPVSIKLGSGDNLLSLQALGAISVQAYNNGTAIGSPIAASSLVSLLANNNQTELTFTPTQQYDRVRVTLNGGLVGALNSIYLYEAFYPLSGAVACNTAFDELDGVSSNLLGLGNLGVGGVQNPQNAIDGNPSTAATLNAGVGLVGAAAQETAIFSNVSTVGDSVRLTISLPQALIDAGVTSNISVTTFNGNTSNNDTQTLSGGLLTLRLLDAATGRQTVTFAPTSTFDRVQVTLGGGIANVLSSMNLYEVQRVIPRPIVKFNNVVAENVQLCTGGSAALTVTAVPNTTFTWYTTATGGSPVATGTSFTAGPLNTTTTYYVQANRTGCTDASDRTPVIITVNTIPTAPVVANNAITICPGQTATFNATAVTGVTVNWYAAATGGTPIASGNTFTTPALNTNTTYYAEAVSGGTCTSPTRTAVTVSISTLPVTPVLTTANPTICDGDVAVLAVNNPVTGETYNWYSAATGGTLLGTGVNFTTPALHSNTNYYVEAVNSTGCSSVQRAQATVTVSPLPTDPILSANNTTVVAGQTAAVSVTNAQTGVNYNWYTSATASTPVFTGNTYTTPQLYVTTTYYVGGTNGSNCTSASRIAITINVTINNNTPCSFANVQTQDINGLCIGCNITNAALSADADTTTASTVSVLAGLVGGYAGQQLVFQQPGLAGDTIKLGLQSNANLLTAAVAGSVQVIVYNGTTQVATYALDNSLIKVRLLGGGTGRYIVTIPATAAYDRVTVRLNSGVAGLISTLQIYYAQQIFQRPVINPLSPEICKGSSATLNITSPSSGTFTWYDAPTGGTIVHTGASFTTPALNANTTYYVEYSRNGCTSPVRFPVTILVNDVPAAPAVAANNVTIISGQTATLVGTAPTNATITWYAAATGGTSLATGNNFTTPPLTANTTYYAESTSGTCTSTTRTPVTVTVTPIVIPDITVTPPTQTINPGETTAFTASSTTPGAVFNWFTTPTGGTSIFTGATFTTPAEFSNTTFYAEATVPATGAVSATRGVGNVVVNQTGVSPVACDAAISQTTDVNGLVCVNCTVNNPGGSVDNDRNTFSQLNVLAGLVGAYVGQTLRFAATGHAADSVIVELGVPGSLASVGLLSNISIATYNGTTYNNDRFNVNGGLLHITLLNGTNRFRVAFAATADFDRVEIRNNSAVGVLSSLNIYDATQEVAAPVISAASPAICAGSQGTITATASNNATIKWYTAATGGNLVATGPTFTTPVLTATTTYYAEATRTADGCVQAVRTPTTVTVNPVPVAPVVATNNVTICAGSTATFNAQAVTGVTVNWYDAPTAGNLVGTGNSFTSPALTTTTSYYAEAVSTTGSCPSTAPRTQVTATVNNAIANPVVAQTTVPVCAGSPAVLTATSPQAGVIFNWYTVATGGTPVFTGAQYTTPAVTANTAYYVEASAGTCVSPNRVEVDVTATPLPAAPTVVINPANAQVQSGQTATLTASSTTSGATFNWYTAATGGTPIATGATFTTPALTSTTTYYAESISPTGGCPSTTRTAATITVVPVFSTSCDFASSQTNDVNGGALCAGCGIDNPNNAVDNNLTNFSHMHILAGVAGSYVAQTLIFGESGTVGDSVTVALNFPAAIISAGLLNRISIASFNGATNNGDAIFLDNNLIKVQVLANGTSALIRFAPQAAFDRVVVTLNSALLGVNNSVDILYASKQVEKPQLAVSTQNICSGADATFTVSNARAGVTYQWYDASTGGTLVHTGNTYTATNVAATTTYYVQSVRSANSCPNPNRVAATINVTPSPVNAVVSVTGSPACSGDQVTLTVTNAGTNTVNWYDAATGGTLVFTGPVYTVSPIASVTYYAELANGTCTSPARTAGVITVNPRPSAPGVVSNNVSVCTGSTATLAVLSPEANVTYNWYTTATGGTIAGTGTSFTTPTITANTTYYVEAVSTSGCTNNGGRTAVNVTTNGQIAAPTLSATTTSVCAGGSASVSVVNPIAGLQYNFYTVATGGTPVFTGTTLTLNNVTANATYYVEASNGTCTSATRTQTDITVIPAPTPPQVVIPAGGNSVCVGSSAVLNILNPQTNMVYRWYDAATNGTLLFTGTEFHTPALTVNATYYVEAAQAGNCNPSTRTAVPVTVNGLPADPTLAAANVPVCLNGNATLAVSSPQPGITYQWFDEPTLTHLVFAGATFVVNNVTANATYYVRASNATGCTSANAVTAQITIQQAPAAPLVAEGTTVQSCAGSQVTLNISNPQTGLTYNWYTAAAGGSPVNTGVSFTTGMLSANAVYYVEAANSTGCPSATRTEVDITVTPLPTAPTVTAQGGSTTPSVCSGANAVLVATSVTPNVSFNWYTAATGGTPIFTGPTYTTDPLTANTTYYVEAVTNTGSCASTTRTSVQVTISTTTATAPQVNSADLTACQNSTTTIHIVNPDASTTYNWYTTATGGSPVFTGTAYTTGQLTANTTFYVEAANPASCNPSARTTAAVTVNSLPADPTLAAASVPVCLGATATLAVNSPQVGVIYHWYDDAAFTHQVALGATFTTGAINTNTTFYVRAFNANGCISANAATAQVTISPAPGVPVIANGSTAQSCAGSQVTLNISNPQVGITYNWYTTATGGTVVATGPSFTTGMLSTNATYYAEAVNATGCASNTRAQVDITVTPLPVAPTVTAQGGSTTPSVCSGTTAVLVATSTTVNVSFNWYTVATGGTPVFTGPTYTTDPLTANTTYYVEAVTNTGSCASTTRTPVQVTISTTTATAPQVNAADLTACQNSTTTIHILNPDASTTYNWYTAATGGSPVFTGIAYTTNPLTANTTFYVEAVNPSSCNPSLRTTAAVTVNSLPADPTLVSANPTICAGATAPLAVNSPQGGITYQWFDDVALTHQVATGATFTTGPISNNTTYYVRAVNSNGCNSANPATAQVIVSPTPGAPVVANGSTVQSCSGASVVLSISNPQSGFVYNWYAAATGGSPVSTGISFNTAALTTSVTYYAEAVNATGCTSGTRTQVDINVNPAPVAPVVTAQGGATNPSVCLGSSAILVATSTTSNVTFNWYTTATGGTAVFTGPTYTTDPLTANTTFYVEAVSNNGGCISANRGSVQVTINNTTAPQPQVNAADLTICQNSAAIIHITNPDASTTYNWYAAATGGTAVFTGPVYTTGALTSNTTYYVEAVNSQSCSPSTRLAVNVNVGTQPATPVPSAATVAACAGSGATLTVSSPQAGTVYNWYDSPSKTNLLGTGASFTTGPITANATYYVDATSGSCTSPSVGSVQVTVNPIPAAPMVVNGAVSACTSSQVTLSVSNPMGGSTYNWYTAATGGAPVYTGTDFTTPVLSANTTFYVEAVNAGGCSSATRTPATVTVSGAPGTPVIAGNKVVCPGSTTTLTATSSDPNAVITWYSSATGGTALSTGASFTTPSISANITYYAQATNAGGCSSTTRSPATITVYAAPVAPTVTATVTATSITFQWTGTTGATSYLISLDNGLTFITPSSGINGLTHTIANLLPNKSISIVVKAVGPSPCSLNAVSSALTAITSNPLGDDVFVPNAFTPNGDGKNDVLNVFSNSIKKIDFWVYDQWGEMQYHSNTQGSGWDGSYKGKPQPVGVYVYYLEATMDDGQTIKKKGTINLIR</sequence>
<dbReference type="PROSITE" id="PS50853">
    <property type="entry name" value="FN3"/>
    <property type="match status" value="1"/>
</dbReference>
<dbReference type="InterPro" id="IPR003599">
    <property type="entry name" value="Ig_sub"/>
</dbReference>
<dbReference type="Pfam" id="PF13585">
    <property type="entry name" value="CHU_C"/>
    <property type="match status" value="1"/>
</dbReference>
<accession>A0A966DW52</accession>
<dbReference type="InterPro" id="IPR003961">
    <property type="entry name" value="FN3_dom"/>
</dbReference>
<organism evidence="3 4">
    <name type="scientific">Mucilaginibacter agri</name>
    <dbReference type="NCBI Taxonomy" id="2695265"/>
    <lineage>
        <taxon>Bacteria</taxon>
        <taxon>Pseudomonadati</taxon>
        <taxon>Bacteroidota</taxon>
        <taxon>Sphingobacteriia</taxon>
        <taxon>Sphingobacteriales</taxon>
        <taxon>Sphingobacteriaceae</taxon>
        <taxon>Mucilaginibacter</taxon>
    </lineage>
</organism>
<dbReference type="InterPro" id="IPR044023">
    <property type="entry name" value="Ig_7"/>
</dbReference>
<evidence type="ECO:0000313" key="4">
    <source>
        <dbReference type="Proteomes" id="UP000638732"/>
    </source>
</evidence>
<keyword evidence="1" id="KW-0732">Signal</keyword>
<dbReference type="Pfam" id="PF19081">
    <property type="entry name" value="Ig_7"/>
    <property type="match status" value="31"/>
</dbReference>
<name>A0A966DW52_9SPHI</name>
<dbReference type="NCBIfam" id="TIGR04131">
    <property type="entry name" value="Bac_Flav_CTERM"/>
    <property type="match status" value="1"/>
</dbReference>
<protein>
    <submittedName>
        <fullName evidence="3">T9SS type B sorting domain-containing protein</fullName>
    </submittedName>
</protein>
<feature type="signal peptide" evidence="1">
    <location>
        <begin position="1"/>
        <end position="27"/>
    </location>
</feature>
<feature type="chain" id="PRO_5037604653" evidence="1">
    <location>
        <begin position="28"/>
        <end position="3688"/>
    </location>
</feature>
<proteinExistence type="predicted"/>
<evidence type="ECO:0000256" key="1">
    <source>
        <dbReference type="SAM" id="SignalP"/>
    </source>
</evidence>
<dbReference type="EMBL" id="WWEO01000045">
    <property type="protein sequence ID" value="NCD72142.1"/>
    <property type="molecule type" value="Genomic_DNA"/>
</dbReference>
<comment type="caution">
    <text evidence="3">The sequence shown here is derived from an EMBL/GenBank/DDBJ whole genome shotgun (WGS) entry which is preliminary data.</text>
</comment>
<dbReference type="SMART" id="SM00409">
    <property type="entry name" value="IG"/>
    <property type="match status" value="8"/>
</dbReference>
<dbReference type="InterPro" id="IPR013783">
    <property type="entry name" value="Ig-like_fold"/>
</dbReference>
<gene>
    <name evidence="3" type="ORF">GSY63_22455</name>
</gene>
<keyword evidence="4" id="KW-1185">Reference proteome</keyword>
<dbReference type="RefSeq" id="WP_166588101.1">
    <property type="nucleotide sequence ID" value="NZ_WWEO01000045.1"/>
</dbReference>
<dbReference type="Proteomes" id="UP000638732">
    <property type="component" value="Unassembled WGS sequence"/>
</dbReference>
<feature type="domain" description="Fibronectin type-III" evidence="2">
    <location>
        <begin position="3507"/>
        <end position="3596"/>
    </location>
</feature>
<evidence type="ECO:0000313" key="3">
    <source>
        <dbReference type="EMBL" id="NCD72142.1"/>
    </source>
</evidence>
<reference evidence="3" key="1">
    <citation type="submission" date="2020-01" db="EMBL/GenBank/DDBJ databases">
        <authorList>
            <person name="Seo Y.L."/>
        </authorList>
    </citation>
    <scope>NUCLEOTIDE SEQUENCE</scope>
    <source>
        <strain evidence="3">R11</strain>
    </source>
</reference>
<reference evidence="3" key="2">
    <citation type="submission" date="2020-10" db="EMBL/GenBank/DDBJ databases">
        <title>Mucilaginibacter sp. nov., isolated from soil.</title>
        <authorList>
            <person name="Jeon C.O."/>
        </authorList>
    </citation>
    <scope>NUCLEOTIDE SEQUENCE</scope>
    <source>
        <strain evidence="3">R11</strain>
    </source>
</reference>